<dbReference type="GO" id="GO:0015271">
    <property type="term" value="F:outward rectifier potassium channel activity"/>
    <property type="evidence" value="ECO:0007669"/>
    <property type="project" value="TreeGrafter"/>
</dbReference>
<evidence type="ECO:0000256" key="5">
    <source>
        <dbReference type="ARBA" id="ARBA00023065"/>
    </source>
</evidence>
<evidence type="ECO:0000313" key="11">
    <source>
        <dbReference type="Proteomes" id="UP000887566"/>
    </source>
</evidence>
<dbReference type="Pfam" id="PF07885">
    <property type="entry name" value="Ion_trans_2"/>
    <property type="match status" value="2"/>
</dbReference>
<reference evidence="12" key="1">
    <citation type="submission" date="2022-11" db="UniProtKB">
        <authorList>
            <consortium name="WormBaseParasite"/>
        </authorList>
    </citation>
    <scope>IDENTIFICATION</scope>
</reference>
<feature type="transmembrane region" description="Helical" evidence="9">
    <location>
        <begin position="138"/>
        <end position="157"/>
    </location>
</feature>
<name>A0A914V8Y1_9BILA</name>
<evidence type="ECO:0000256" key="6">
    <source>
        <dbReference type="ARBA" id="ARBA00023136"/>
    </source>
</evidence>
<dbReference type="InterPro" id="IPR003280">
    <property type="entry name" value="2pore_dom_K_chnl"/>
</dbReference>
<evidence type="ECO:0000259" key="10">
    <source>
        <dbReference type="Pfam" id="PF07885"/>
    </source>
</evidence>
<feature type="domain" description="Potassium channel" evidence="10">
    <location>
        <begin position="3"/>
        <end position="53"/>
    </location>
</feature>
<evidence type="ECO:0000256" key="8">
    <source>
        <dbReference type="RuleBase" id="RU003857"/>
    </source>
</evidence>
<keyword evidence="11" id="KW-1185">Reference proteome</keyword>
<dbReference type="PANTHER" id="PTHR11003:SF111">
    <property type="entry name" value="POTASSIUM CHANNEL DOMAIN-CONTAINING PROTEIN"/>
    <property type="match status" value="1"/>
</dbReference>
<keyword evidence="4 9" id="KW-1133">Transmembrane helix</keyword>
<keyword evidence="5 8" id="KW-0406">Ion transport</keyword>
<feature type="transmembrane region" description="Helical" evidence="9">
    <location>
        <begin position="85"/>
        <end position="106"/>
    </location>
</feature>
<dbReference type="SUPFAM" id="SSF81324">
    <property type="entry name" value="Voltage-gated potassium channels"/>
    <property type="match status" value="2"/>
</dbReference>
<dbReference type="GO" id="GO:0005886">
    <property type="term" value="C:plasma membrane"/>
    <property type="evidence" value="ECO:0007669"/>
    <property type="project" value="TreeGrafter"/>
</dbReference>
<feature type="transmembrane region" description="Helical" evidence="9">
    <location>
        <begin position="28"/>
        <end position="49"/>
    </location>
</feature>
<evidence type="ECO:0000256" key="9">
    <source>
        <dbReference type="SAM" id="Phobius"/>
    </source>
</evidence>
<dbReference type="AlphaFoldDB" id="A0A914V8Y1"/>
<accession>A0A914V8Y1</accession>
<evidence type="ECO:0000256" key="7">
    <source>
        <dbReference type="ARBA" id="ARBA00023303"/>
    </source>
</evidence>
<dbReference type="InterPro" id="IPR013099">
    <property type="entry name" value="K_chnl_dom"/>
</dbReference>
<dbReference type="PRINTS" id="PR01333">
    <property type="entry name" value="2POREKCHANEL"/>
</dbReference>
<proteinExistence type="inferred from homology"/>
<evidence type="ECO:0000256" key="3">
    <source>
        <dbReference type="ARBA" id="ARBA00022692"/>
    </source>
</evidence>
<dbReference type="GO" id="GO:0022841">
    <property type="term" value="F:potassium ion leak channel activity"/>
    <property type="evidence" value="ECO:0007669"/>
    <property type="project" value="TreeGrafter"/>
</dbReference>
<dbReference type="WBParaSite" id="PSAMB.scaffold16772size1264.g37032.t1">
    <property type="protein sequence ID" value="PSAMB.scaffold16772size1264.g37032.t1"/>
    <property type="gene ID" value="PSAMB.scaffold16772size1264.g37032"/>
</dbReference>
<comment type="subcellular location">
    <subcellularLocation>
        <location evidence="1">Membrane</location>
        <topology evidence="1">Multi-pass membrane protein</topology>
    </subcellularLocation>
</comment>
<dbReference type="Proteomes" id="UP000887566">
    <property type="component" value="Unplaced"/>
</dbReference>
<protein>
    <submittedName>
        <fullName evidence="12">Potassium channel domain-containing protein</fullName>
    </submittedName>
</protein>
<evidence type="ECO:0000313" key="12">
    <source>
        <dbReference type="WBParaSite" id="PSAMB.scaffold16772size1264.g37032.t1"/>
    </source>
</evidence>
<sequence length="179" mass="19933">MSSSVLYAFTLLTTIGYGNITPTTLLGQAFTMVYGVVGIPLFLIAIADLGRFFKTGVMSVIQFCCTTDLIKKPEEHRMCRELAEVFLVSFVFIGFIAVGSAFLTIWEQDLSYFDSVYFSYISLTTIGLGDIVPRRSEFMIITLIYITVGLWLTTAVVEQMADVFKLVHYAGRRVGNVKG</sequence>
<feature type="domain" description="Potassium channel" evidence="10">
    <location>
        <begin position="91"/>
        <end position="164"/>
    </location>
</feature>
<dbReference type="Gene3D" id="1.10.287.70">
    <property type="match status" value="1"/>
</dbReference>
<organism evidence="11 12">
    <name type="scientific">Plectus sambesii</name>
    <dbReference type="NCBI Taxonomy" id="2011161"/>
    <lineage>
        <taxon>Eukaryota</taxon>
        <taxon>Metazoa</taxon>
        <taxon>Ecdysozoa</taxon>
        <taxon>Nematoda</taxon>
        <taxon>Chromadorea</taxon>
        <taxon>Plectida</taxon>
        <taxon>Plectina</taxon>
        <taxon>Plectoidea</taxon>
        <taxon>Plectidae</taxon>
        <taxon>Plectus</taxon>
    </lineage>
</organism>
<evidence type="ECO:0000256" key="1">
    <source>
        <dbReference type="ARBA" id="ARBA00004141"/>
    </source>
</evidence>
<evidence type="ECO:0000256" key="4">
    <source>
        <dbReference type="ARBA" id="ARBA00022989"/>
    </source>
</evidence>
<dbReference type="GO" id="GO:0030322">
    <property type="term" value="P:stabilization of membrane potential"/>
    <property type="evidence" value="ECO:0007669"/>
    <property type="project" value="TreeGrafter"/>
</dbReference>
<keyword evidence="2 8" id="KW-0813">Transport</keyword>
<keyword evidence="6 9" id="KW-0472">Membrane</keyword>
<keyword evidence="7 8" id="KW-0407">Ion channel</keyword>
<dbReference type="PANTHER" id="PTHR11003">
    <property type="entry name" value="POTASSIUM CHANNEL, SUBFAMILY K"/>
    <property type="match status" value="1"/>
</dbReference>
<keyword evidence="3 8" id="KW-0812">Transmembrane</keyword>
<evidence type="ECO:0000256" key="2">
    <source>
        <dbReference type="ARBA" id="ARBA00022448"/>
    </source>
</evidence>
<comment type="similarity">
    <text evidence="8">Belongs to the two pore domain potassium channel (TC 1.A.1.8) family.</text>
</comment>